<sequence>MKITIRNINILLILAMVIPIITISCSDDDSSAANLSFSRSIYILPSTGSLEVELRASVAPEIDLIVPVNIEGTAELNEDYEISAKEFIIKAGETSGTLTLTPKNNLISGREIRLSINPVSGYGLGDKKIAIIPIETKERIMYSFISSYSRVLSNVEIWVELQGEISGKSFKAPYDIVLPLEVSSSSTAELGTDFTMPTSITIPKGGRQAYITLAIQEDAEDYAGKTAIVNLKVPTGDDPDLYYAGSFITYSLKLDQVRFIDMLGKWKPVKIVSEDNYIAYEVPDEDMINLPKNNGENDYLEFVHIEGNDIIIPHLNGDLKNFFSNSNGHKVVFDHIKKGLIDWGEGVEYDAPYYKIFGVNTLFSSSQTKIGDVMMGIDKIDDNNIIIYFHEYIPTDFFIDTYDLWGFDAEIVGINYTFTRIVE</sequence>
<gene>
    <name evidence="1" type="ORF">F3B85_10020</name>
</gene>
<dbReference type="Proteomes" id="UP000478493">
    <property type="component" value="Unassembled WGS sequence"/>
</dbReference>
<name>A0A5M5M7Y6_BACOV</name>
<dbReference type="RefSeq" id="WP_004302794.1">
    <property type="nucleotide sequence ID" value="NZ_CABKQC010000001.1"/>
</dbReference>
<evidence type="ECO:0000313" key="2">
    <source>
        <dbReference type="Proteomes" id="UP000478493"/>
    </source>
</evidence>
<dbReference type="EMBL" id="VWGP01000006">
    <property type="protein sequence ID" value="KAA4537551.1"/>
    <property type="molecule type" value="Genomic_DNA"/>
</dbReference>
<reference evidence="1 2" key="1">
    <citation type="journal article" date="2019" name="Nat. Med.">
        <title>A library of human gut bacterial isolates paired with longitudinal multiomics data enables mechanistic microbiome research.</title>
        <authorList>
            <person name="Poyet M."/>
            <person name="Groussin M."/>
            <person name="Gibbons S.M."/>
            <person name="Avila-Pacheco J."/>
            <person name="Jiang X."/>
            <person name="Kearney S.M."/>
            <person name="Perrotta A.R."/>
            <person name="Berdy B."/>
            <person name="Zhao S."/>
            <person name="Lieberman T.D."/>
            <person name="Swanson P.K."/>
            <person name="Smith M."/>
            <person name="Roesemann S."/>
            <person name="Alexander J.E."/>
            <person name="Rich S.A."/>
            <person name="Livny J."/>
            <person name="Vlamakis H."/>
            <person name="Clish C."/>
            <person name="Bullock K."/>
            <person name="Deik A."/>
            <person name="Scott J."/>
            <person name="Pierce K.A."/>
            <person name="Xavier R.J."/>
            <person name="Alm E.J."/>
        </authorList>
    </citation>
    <scope>NUCLEOTIDE SEQUENCE [LARGE SCALE GENOMIC DNA]</scope>
    <source>
        <strain evidence="1 2">BIOML-A41</strain>
    </source>
</reference>
<dbReference type="PROSITE" id="PS51257">
    <property type="entry name" value="PROKAR_LIPOPROTEIN"/>
    <property type="match status" value="1"/>
</dbReference>
<dbReference type="AlphaFoldDB" id="A0A5M5M7Y6"/>
<organism evidence="1 2">
    <name type="scientific">Bacteroides ovatus</name>
    <dbReference type="NCBI Taxonomy" id="28116"/>
    <lineage>
        <taxon>Bacteria</taxon>
        <taxon>Pseudomonadati</taxon>
        <taxon>Bacteroidota</taxon>
        <taxon>Bacteroidia</taxon>
        <taxon>Bacteroidales</taxon>
        <taxon>Bacteroidaceae</taxon>
        <taxon>Bacteroides</taxon>
    </lineage>
</organism>
<evidence type="ECO:0000313" key="1">
    <source>
        <dbReference type="EMBL" id="KAA4537551.1"/>
    </source>
</evidence>
<comment type="caution">
    <text evidence="1">The sequence shown here is derived from an EMBL/GenBank/DDBJ whole genome shotgun (WGS) entry which is preliminary data.</text>
</comment>
<evidence type="ECO:0008006" key="3">
    <source>
        <dbReference type="Google" id="ProtNLM"/>
    </source>
</evidence>
<proteinExistence type="predicted"/>
<protein>
    <recommendedName>
        <fullName evidence="3">Calx-beta domain-containing protein</fullName>
    </recommendedName>
</protein>
<accession>A0A5M5M7Y6</accession>